<protein>
    <submittedName>
        <fullName evidence="1">Uncharacterized protein</fullName>
    </submittedName>
</protein>
<sequence>MMAEARQRNGTKHSKDKPFWGCTLSDNATLQLAPSFFMVVSLLPTYQEFNIRWQQPSPARHFRRAFSAKGNYRCTSPADSHPPQNLQRINPDIPGMLGSIPAQTVTSWDAISQTAE</sequence>
<dbReference type="Proteomes" id="UP001201980">
    <property type="component" value="Unassembled WGS sequence"/>
</dbReference>
<proteinExistence type="predicted"/>
<dbReference type="AlphaFoldDB" id="A0AAD5WS86"/>
<evidence type="ECO:0000313" key="1">
    <source>
        <dbReference type="EMBL" id="KAJ2902131.1"/>
    </source>
</evidence>
<accession>A0AAD5WS86</accession>
<name>A0AAD5WS86_9PEZI</name>
<organism evidence="1 2">
    <name type="scientific">Zalerion maritima</name>
    <dbReference type="NCBI Taxonomy" id="339359"/>
    <lineage>
        <taxon>Eukaryota</taxon>
        <taxon>Fungi</taxon>
        <taxon>Dikarya</taxon>
        <taxon>Ascomycota</taxon>
        <taxon>Pezizomycotina</taxon>
        <taxon>Sordariomycetes</taxon>
        <taxon>Lulworthiomycetidae</taxon>
        <taxon>Lulworthiales</taxon>
        <taxon>Lulworthiaceae</taxon>
        <taxon>Zalerion</taxon>
    </lineage>
</organism>
<evidence type="ECO:0000313" key="2">
    <source>
        <dbReference type="Proteomes" id="UP001201980"/>
    </source>
</evidence>
<dbReference type="EMBL" id="JAKWBI020000123">
    <property type="protein sequence ID" value="KAJ2902131.1"/>
    <property type="molecule type" value="Genomic_DNA"/>
</dbReference>
<keyword evidence="2" id="KW-1185">Reference proteome</keyword>
<reference evidence="1" key="1">
    <citation type="submission" date="2022-07" db="EMBL/GenBank/DDBJ databases">
        <title>Draft genome sequence of Zalerion maritima ATCC 34329, a (micro)plastics degrading marine fungus.</title>
        <authorList>
            <person name="Paco A."/>
            <person name="Goncalves M.F.M."/>
            <person name="Rocha-Santos T.A.P."/>
            <person name="Alves A."/>
        </authorList>
    </citation>
    <scope>NUCLEOTIDE SEQUENCE</scope>
    <source>
        <strain evidence="1">ATCC 34329</strain>
    </source>
</reference>
<gene>
    <name evidence="1" type="ORF">MKZ38_000984</name>
</gene>
<comment type="caution">
    <text evidence="1">The sequence shown here is derived from an EMBL/GenBank/DDBJ whole genome shotgun (WGS) entry which is preliminary data.</text>
</comment>